<comment type="caution">
    <text evidence="1">The sequence shown here is derived from an EMBL/GenBank/DDBJ whole genome shotgun (WGS) entry which is preliminary data.</text>
</comment>
<dbReference type="EMBL" id="NDXW01000002">
    <property type="protein sequence ID" value="RDH41906.1"/>
    <property type="molecule type" value="Genomic_DNA"/>
</dbReference>
<reference evidence="1 2" key="1">
    <citation type="submission" date="2017-04" db="EMBL/GenBank/DDBJ databases">
        <title>Draft genome sequence of Zooshikella ganghwensis VG4 isolated from Red Sea sediments.</title>
        <authorList>
            <person name="Rehman Z."/>
            <person name="Alam I."/>
            <person name="Kamau A."/>
            <person name="Bajic V."/>
            <person name="Leiknes T."/>
        </authorList>
    </citation>
    <scope>NUCLEOTIDE SEQUENCE [LARGE SCALE GENOMIC DNA]</scope>
    <source>
        <strain evidence="1 2">VG4</strain>
    </source>
</reference>
<evidence type="ECO:0000313" key="2">
    <source>
        <dbReference type="Proteomes" id="UP000257039"/>
    </source>
</evidence>
<dbReference type="RefSeq" id="WP_094789563.1">
    <property type="nucleotide sequence ID" value="NZ_NDXW01000002.1"/>
</dbReference>
<protein>
    <submittedName>
        <fullName evidence="1">Uncharacterized protein</fullName>
    </submittedName>
</protein>
<dbReference type="Proteomes" id="UP000257039">
    <property type="component" value="Unassembled WGS sequence"/>
</dbReference>
<organism evidence="1 2">
    <name type="scientific">Zooshikella ganghwensis</name>
    <dbReference type="NCBI Taxonomy" id="202772"/>
    <lineage>
        <taxon>Bacteria</taxon>
        <taxon>Pseudomonadati</taxon>
        <taxon>Pseudomonadota</taxon>
        <taxon>Gammaproteobacteria</taxon>
        <taxon>Oceanospirillales</taxon>
        <taxon>Zooshikellaceae</taxon>
        <taxon>Zooshikella</taxon>
    </lineage>
</organism>
<gene>
    <name evidence="1" type="ORF">B9G39_26175</name>
</gene>
<proteinExistence type="predicted"/>
<dbReference type="AlphaFoldDB" id="A0A4P9VHE5"/>
<sequence length="133" mass="15692">MNYKIKYESVTDVHLKEILSATYLDIQWSIENVPQHPGQDYLVVHLYRPTKANDIDFQYDEICFYRKIYNSQTNVTSCIVGSFLEDYSFTNSFAELEKNTIPFVTPVKTEEEAQNMVKKEIIKFFNIIKEKKS</sequence>
<name>A0A4P9VHE5_9GAMM</name>
<evidence type="ECO:0000313" key="1">
    <source>
        <dbReference type="EMBL" id="RDH41906.1"/>
    </source>
</evidence>
<keyword evidence="2" id="KW-1185">Reference proteome</keyword>
<accession>A0A4P9VHE5</accession>